<proteinExistence type="predicted"/>
<dbReference type="AlphaFoldDB" id="A0AAD0RUY5"/>
<evidence type="ECO:0000313" key="2">
    <source>
        <dbReference type="EMBL" id="AXT48951.1"/>
    </source>
</evidence>
<accession>A0AAD0RUY5</accession>
<protein>
    <submittedName>
        <fullName evidence="2">Oxidoreductase</fullName>
    </submittedName>
</protein>
<evidence type="ECO:0000256" key="1">
    <source>
        <dbReference type="SAM" id="SignalP"/>
    </source>
</evidence>
<keyword evidence="3" id="KW-1185">Reference proteome</keyword>
<dbReference type="SUPFAM" id="SSF56524">
    <property type="entry name" value="Oxidoreductase molybdopterin-binding domain"/>
    <property type="match status" value="1"/>
</dbReference>
<keyword evidence="1" id="KW-0732">Signal</keyword>
<evidence type="ECO:0000313" key="3">
    <source>
        <dbReference type="Proteomes" id="UP000259465"/>
    </source>
</evidence>
<dbReference type="InterPro" id="IPR036374">
    <property type="entry name" value="OxRdtase_Mopterin-bd_sf"/>
</dbReference>
<dbReference type="RefSeq" id="WP_019101543.1">
    <property type="nucleotide sequence ID" value="NZ_CP031968.1"/>
</dbReference>
<gene>
    <name evidence="2" type="ORF">D1345_23540</name>
</gene>
<dbReference type="EMBL" id="CP031968">
    <property type="protein sequence ID" value="AXT48951.1"/>
    <property type="molecule type" value="Genomic_DNA"/>
</dbReference>
<reference evidence="2 3" key="1">
    <citation type="submission" date="2018-08" db="EMBL/GenBank/DDBJ databases">
        <title>Complete genome sequence of JP2-74.</title>
        <authorList>
            <person name="Wu L."/>
        </authorList>
    </citation>
    <scope>NUCLEOTIDE SEQUENCE [LARGE SCALE GENOMIC DNA]</scope>
    <source>
        <strain evidence="2 3">JP2-74</strain>
    </source>
</reference>
<feature type="signal peptide" evidence="1">
    <location>
        <begin position="1"/>
        <end position="21"/>
    </location>
</feature>
<dbReference type="KEGG" id="crz:D1345_23540"/>
<dbReference type="Proteomes" id="UP000259465">
    <property type="component" value="Chromosome"/>
</dbReference>
<name>A0AAD0RUY5_9NEIS</name>
<feature type="chain" id="PRO_5041965839" evidence="1">
    <location>
        <begin position="22"/>
        <end position="161"/>
    </location>
</feature>
<organism evidence="2 3">
    <name type="scientific">Chromobacterium rhizoryzae</name>
    <dbReference type="NCBI Taxonomy" id="1778675"/>
    <lineage>
        <taxon>Bacteria</taxon>
        <taxon>Pseudomonadati</taxon>
        <taxon>Pseudomonadota</taxon>
        <taxon>Betaproteobacteria</taxon>
        <taxon>Neisseriales</taxon>
        <taxon>Chromobacteriaceae</taxon>
        <taxon>Chromobacterium</taxon>
    </lineage>
</organism>
<sequence length="161" mass="17805">MRSILSFATLLSLFCAAPSWAGAPPALVVTGQIKVSNQASAGEYHFSKAELERLQQRTIQTKTTWTPKSAFSGPTLSAILRAVGAAGRPVEVVTEDQYKVVIPPGDQSRYQPILALRINGRPLEEMGFSQWMMYPLNDFRELQTADIDAKLAWRVKALVVR</sequence>